<reference evidence="8 9" key="1">
    <citation type="journal article" date="2008" name="Nature">
        <title>The genome of the choanoflagellate Monosiga brevicollis and the origin of metazoans.</title>
        <authorList>
            <consortium name="JGI Sequencing"/>
            <person name="King N."/>
            <person name="Westbrook M.J."/>
            <person name="Young S.L."/>
            <person name="Kuo A."/>
            <person name="Abedin M."/>
            <person name="Chapman J."/>
            <person name="Fairclough S."/>
            <person name="Hellsten U."/>
            <person name="Isogai Y."/>
            <person name="Letunic I."/>
            <person name="Marr M."/>
            <person name="Pincus D."/>
            <person name="Putnam N."/>
            <person name="Rokas A."/>
            <person name="Wright K.J."/>
            <person name="Zuzow R."/>
            <person name="Dirks W."/>
            <person name="Good M."/>
            <person name="Goodstein D."/>
            <person name="Lemons D."/>
            <person name="Li W."/>
            <person name="Lyons J.B."/>
            <person name="Morris A."/>
            <person name="Nichols S."/>
            <person name="Richter D.J."/>
            <person name="Salamov A."/>
            <person name="Bork P."/>
            <person name="Lim W.A."/>
            <person name="Manning G."/>
            <person name="Miller W.T."/>
            <person name="McGinnis W."/>
            <person name="Shapiro H."/>
            <person name="Tjian R."/>
            <person name="Grigoriev I.V."/>
            <person name="Rokhsar D."/>
        </authorList>
    </citation>
    <scope>NUCLEOTIDE SEQUENCE [LARGE SCALE GENOMIC DNA]</scope>
    <source>
        <strain evidence="9">MX1 / ATCC 50154</strain>
    </source>
</reference>
<dbReference type="EMBL" id="CH991551">
    <property type="protein sequence ID" value="EDQ89181.1"/>
    <property type="molecule type" value="Genomic_DNA"/>
</dbReference>
<name>A9UZ69_MONBE</name>
<dbReference type="OMA" id="NRVWIDP"/>
<feature type="domain" description="Large ribosomal subunit protein eL19" evidence="7">
    <location>
        <begin position="34"/>
        <end position="177"/>
    </location>
</feature>
<dbReference type="InterPro" id="IPR035970">
    <property type="entry name" value="60S_ribosomal_eL19_sf"/>
</dbReference>
<keyword evidence="9" id="KW-1185">Reference proteome</keyword>
<evidence type="ECO:0000259" key="7">
    <source>
        <dbReference type="SMART" id="SM01416"/>
    </source>
</evidence>
<keyword evidence="6" id="KW-0732">Signal</keyword>
<evidence type="ECO:0000256" key="2">
    <source>
        <dbReference type="ARBA" id="ARBA00022980"/>
    </source>
</evidence>
<keyword evidence="3 4" id="KW-0687">Ribonucleoprotein</keyword>
<dbReference type="GO" id="GO:0022625">
    <property type="term" value="C:cytosolic large ribosomal subunit"/>
    <property type="evidence" value="ECO:0000318"/>
    <property type="project" value="GO_Central"/>
</dbReference>
<dbReference type="InterPro" id="IPR000196">
    <property type="entry name" value="Ribosomal_eL19_dom"/>
</dbReference>
<dbReference type="RefSeq" id="XP_001745757.1">
    <property type="nucleotide sequence ID" value="XM_001745705.1"/>
</dbReference>
<dbReference type="InterPro" id="IPR057260">
    <property type="entry name" value="Ribosomal_L19e_C"/>
</dbReference>
<dbReference type="AlphaFoldDB" id="A9UZ69"/>
<dbReference type="InterPro" id="IPR039547">
    <property type="entry name" value="Ribosomal_eL19"/>
</dbReference>
<dbReference type="STRING" id="81824.A9UZ69"/>
<dbReference type="Gene3D" id="1.10.1200.240">
    <property type="match status" value="1"/>
</dbReference>
<evidence type="ECO:0000256" key="6">
    <source>
        <dbReference type="SAM" id="SignalP"/>
    </source>
</evidence>
<dbReference type="PANTHER" id="PTHR10722">
    <property type="entry name" value="60S RIBOSOMAL PROTEIN L19"/>
    <property type="match status" value="1"/>
</dbReference>
<dbReference type="GO" id="GO:0003723">
    <property type="term" value="F:RNA binding"/>
    <property type="evidence" value="ECO:0000318"/>
    <property type="project" value="GO_Central"/>
</dbReference>
<feature type="signal peptide" evidence="6">
    <location>
        <begin position="1"/>
        <end position="29"/>
    </location>
</feature>
<dbReference type="GeneID" id="5891236"/>
<protein>
    <recommendedName>
        <fullName evidence="4">Ribosomal protein L19</fullName>
    </recommendedName>
</protein>
<gene>
    <name evidence="8" type="ORF">MONBRDRAFT_32384</name>
</gene>
<evidence type="ECO:0000256" key="1">
    <source>
        <dbReference type="ARBA" id="ARBA00011082"/>
    </source>
</evidence>
<dbReference type="FunCoup" id="A9UZ69">
    <property type="interactions" value="1140"/>
</dbReference>
<dbReference type="FunFam" id="1.10.1650.10:FF:000001">
    <property type="entry name" value="Ribosomal protein L19"/>
    <property type="match status" value="1"/>
</dbReference>
<comment type="similarity">
    <text evidence="1 4">Belongs to the eukaryotic ribosomal protein eL19 family.</text>
</comment>
<sequence length="226" mass="26762">MALHRNPGLLTWLFHSVRFLSYVVRSVDCDNMVVLRLQKRLAASVLKCGKRKIWLDPNETQDISHANSRQQVKKLIADGYIIRQPQVVHSRSRALRHAAAVRKGRHTGHGKRKGTANARMPVKVLWMRRQRVLRRLLRKYRATKKIDNHLYHELYMRSKGNVFKNKRVLMEYIHKRKAEDSRKKLLSDQAEARRQRVRAARERRADRVQKRQQELISEAVNAEKKK</sequence>
<dbReference type="NCBIfam" id="NF006343">
    <property type="entry name" value="PRK08570.1"/>
    <property type="match status" value="1"/>
</dbReference>
<organism evidence="8 9">
    <name type="scientific">Monosiga brevicollis</name>
    <name type="common">Choanoflagellate</name>
    <dbReference type="NCBI Taxonomy" id="81824"/>
    <lineage>
        <taxon>Eukaryota</taxon>
        <taxon>Choanoflagellata</taxon>
        <taxon>Craspedida</taxon>
        <taxon>Salpingoecidae</taxon>
        <taxon>Monosiga</taxon>
    </lineage>
</organism>
<dbReference type="SMART" id="SM01416">
    <property type="entry name" value="Ribosomal_L19e"/>
    <property type="match status" value="1"/>
</dbReference>
<dbReference type="PROSITE" id="PS00526">
    <property type="entry name" value="RIBOSOMAL_L19E"/>
    <property type="match status" value="1"/>
</dbReference>
<evidence type="ECO:0000313" key="8">
    <source>
        <dbReference type="EMBL" id="EDQ89181.1"/>
    </source>
</evidence>
<dbReference type="Proteomes" id="UP000001357">
    <property type="component" value="Unassembled WGS sequence"/>
</dbReference>
<feature type="region of interest" description="Disordered" evidence="5">
    <location>
        <begin position="180"/>
        <end position="211"/>
    </location>
</feature>
<dbReference type="eggNOG" id="KOG1696">
    <property type="taxonomic scope" value="Eukaryota"/>
</dbReference>
<dbReference type="KEGG" id="mbr:MONBRDRAFT_32384"/>
<dbReference type="Gene3D" id="1.10.1650.10">
    <property type="match status" value="1"/>
</dbReference>
<evidence type="ECO:0000313" key="9">
    <source>
        <dbReference type="Proteomes" id="UP000001357"/>
    </source>
</evidence>
<dbReference type="SUPFAM" id="SSF48140">
    <property type="entry name" value="Ribosomal protein L19 (L19e)"/>
    <property type="match status" value="1"/>
</dbReference>
<dbReference type="InterPro" id="IPR023638">
    <property type="entry name" value="Ribosomal_eL19_CS"/>
</dbReference>
<dbReference type="GO" id="GO:0003735">
    <property type="term" value="F:structural constituent of ribosome"/>
    <property type="evidence" value="ECO:0000318"/>
    <property type="project" value="GO_Central"/>
</dbReference>
<dbReference type="InParanoid" id="A9UZ69"/>
<evidence type="ECO:0000256" key="5">
    <source>
        <dbReference type="SAM" id="MobiDB-lite"/>
    </source>
</evidence>
<evidence type="ECO:0000256" key="3">
    <source>
        <dbReference type="ARBA" id="ARBA00023274"/>
    </source>
</evidence>
<dbReference type="Pfam" id="PF01280">
    <property type="entry name" value="Ribosomal_L19e"/>
    <property type="match status" value="1"/>
</dbReference>
<proteinExistence type="inferred from homology"/>
<feature type="chain" id="PRO_5002742583" description="Ribosomal protein L19" evidence="6">
    <location>
        <begin position="30"/>
        <end position="226"/>
    </location>
</feature>
<dbReference type="Pfam" id="PF25476">
    <property type="entry name" value="Ribosomal_L19e_C"/>
    <property type="match status" value="1"/>
</dbReference>
<keyword evidence="2 4" id="KW-0689">Ribosomal protein</keyword>
<dbReference type="InterPro" id="IPR057259">
    <property type="entry name" value="Ribosomal_L19e"/>
</dbReference>
<dbReference type="FunFam" id="1.10.1200.240:FF:000001">
    <property type="entry name" value="Ribosomal protein L19"/>
    <property type="match status" value="1"/>
</dbReference>
<dbReference type="InterPro" id="IPR033935">
    <property type="entry name" value="Ribosomal_eL19_euk"/>
</dbReference>
<accession>A9UZ69</accession>
<evidence type="ECO:0000256" key="4">
    <source>
        <dbReference type="RuleBase" id="RU000574"/>
    </source>
</evidence>
<dbReference type="GO" id="GO:0006412">
    <property type="term" value="P:translation"/>
    <property type="evidence" value="ECO:0007669"/>
    <property type="project" value="InterPro"/>
</dbReference>
<dbReference type="InterPro" id="IPR015972">
    <property type="entry name" value="Ribosomal_eL19_dom1"/>
</dbReference>
<dbReference type="CDD" id="cd01417">
    <property type="entry name" value="Ribosomal_L19e_E"/>
    <property type="match status" value="1"/>
</dbReference>